<dbReference type="OrthoDB" id="2624050at2"/>
<evidence type="ECO:0008006" key="7">
    <source>
        <dbReference type="Google" id="ProtNLM"/>
    </source>
</evidence>
<feature type="transmembrane region" description="Helical" evidence="1">
    <location>
        <begin position="45"/>
        <end position="68"/>
    </location>
</feature>
<evidence type="ECO:0000313" key="6">
    <source>
        <dbReference type="Proteomes" id="UP000228680"/>
    </source>
</evidence>
<organism evidence="5 6">
    <name type="scientific">Chryseomicrobium excrementi</name>
    <dbReference type="NCBI Taxonomy" id="2041346"/>
    <lineage>
        <taxon>Bacteria</taxon>
        <taxon>Bacillati</taxon>
        <taxon>Bacillota</taxon>
        <taxon>Bacilli</taxon>
        <taxon>Bacillales</taxon>
        <taxon>Caryophanaceae</taxon>
        <taxon>Chryseomicrobium</taxon>
    </lineage>
</organism>
<keyword evidence="6" id="KW-1185">Reference proteome</keyword>
<dbReference type="InterPro" id="IPR029787">
    <property type="entry name" value="Nucleotide_cyclase"/>
</dbReference>
<keyword evidence="1" id="KW-0472">Membrane</keyword>
<dbReference type="CDD" id="cd01949">
    <property type="entry name" value="GGDEF"/>
    <property type="match status" value="1"/>
</dbReference>
<dbReference type="SMART" id="SM00091">
    <property type="entry name" value="PAS"/>
    <property type="match status" value="1"/>
</dbReference>
<dbReference type="Gene3D" id="3.30.70.270">
    <property type="match status" value="1"/>
</dbReference>
<dbReference type="Pfam" id="PF00989">
    <property type="entry name" value="PAS"/>
    <property type="match status" value="1"/>
</dbReference>
<dbReference type="InterPro" id="IPR052155">
    <property type="entry name" value="Biofilm_reg_signaling"/>
</dbReference>
<evidence type="ECO:0000259" key="2">
    <source>
        <dbReference type="PROSITE" id="PS50112"/>
    </source>
</evidence>
<feature type="domain" description="MHYT" evidence="4">
    <location>
        <begin position="8"/>
        <end position="200"/>
    </location>
</feature>
<dbReference type="CDD" id="cd00130">
    <property type="entry name" value="PAS"/>
    <property type="match status" value="1"/>
</dbReference>
<dbReference type="Pfam" id="PF03707">
    <property type="entry name" value="MHYT"/>
    <property type="match status" value="2"/>
</dbReference>
<keyword evidence="1" id="KW-1133">Transmembrane helix</keyword>
<dbReference type="SMART" id="SM00267">
    <property type="entry name" value="GGDEF"/>
    <property type="match status" value="1"/>
</dbReference>
<dbReference type="Pfam" id="PF00990">
    <property type="entry name" value="GGDEF"/>
    <property type="match status" value="1"/>
</dbReference>
<feature type="transmembrane region" description="Helical" evidence="1">
    <location>
        <begin position="12"/>
        <end position="33"/>
    </location>
</feature>
<dbReference type="GO" id="GO:0006355">
    <property type="term" value="P:regulation of DNA-templated transcription"/>
    <property type="evidence" value="ECO:0007669"/>
    <property type="project" value="InterPro"/>
</dbReference>
<dbReference type="PROSITE" id="PS50887">
    <property type="entry name" value="GGDEF"/>
    <property type="match status" value="1"/>
</dbReference>
<name>A0A2M9F0I7_9BACL</name>
<dbReference type="InterPro" id="IPR000160">
    <property type="entry name" value="GGDEF_dom"/>
</dbReference>
<dbReference type="SUPFAM" id="SSF55073">
    <property type="entry name" value="Nucleotide cyclase"/>
    <property type="match status" value="1"/>
</dbReference>
<dbReference type="PANTHER" id="PTHR44757:SF2">
    <property type="entry name" value="BIOFILM ARCHITECTURE MAINTENANCE PROTEIN MBAA"/>
    <property type="match status" value="1"/>
</dbReference>
<dbReference type="RefSeq" id="WP_100353518.1">
    <property type="nucleotide sequence ID" value="NZ_PCGR01000002.1"/>
</dbReference>
<comment type="caution">
    <text evidence="5">The sequence shown here is derived from an EMBL/GenBank/DDBJ whole genome shotgun (WGS) entry which is preliminary data.</text>
</comment>
<dbReference type="InterPro" id="IPR043128">
    <property type="entry name" value="Rev_trsase/Diguanyl_cyclase"/>
</dbReference>
<evidence type="ECO:0000256" key="1">
    <source>
        <dbReference type="PROSITE-ProRule" id="PRU00244"/>
    </source>
</evidence>
<dbReference type="InterPro" id="IPR035965">
    <property type="entry name" value="PAS-like_dom_sf"/>
</dbReference>
<dbReference type="NCBIfam" id="TIGR00229">
    <property type="entry name" value="sensory_box"/>
    <property type="match status" value="1"/>
</dbReference>
<gene>
    <name evidence="5" type="ORF">CQS04_07400</name>
</gene>
<dbReference type="InterPro" id="IPR013767">
    <property type="entry name" value="PAS_fold"/>
</dbReference>
<feature type="transmembrane region" description="Helical" evidence="1">
    <location>
        <begin position="139"/>
        <end position="164"/>
    </location>
</feature>
<dbReference type="GO" id="GO:0016020">
    <property type="term" value="C:membrane"/>
    <property type="evidence" value="ECO:0007669"/>
    <property type="project" value="UniProtKB-UniRule"/>
</dbReference>
<feature type="transmembrane region" description="Helical" evidence="1">
    <location>
        <begin position="176"/>
        <end position="201"/>
    </location>
</feature>
<evidence type="ECO:0000313" key="5">
    <source>
        <dbReference type="EMBL" id="PJK16972.1"/>
    </source>
</evidence>
<sequence length="558" mass="62663">MEFLTYDYNWSLVVLSVLVAIFAALVALDLSRLLSITTPVGRQRLILTGSILLGVGIWSMHFIGMLALKLPIDVTYNVFLVVISVLPAFLAGGITLYLISLPEAPRWRVPVSALIFSVGILAMHMLGMEAMEMPAFLNYTWWMLALAAVVGYVTTYIGLSLLANSERISKNRYTKLGSAVFMGFGVVLIHYLGMAAVMFVFDPTHSHGTGVVVNTTYLGYGVSVAAFYLLSIMYKSVSMDRKLLVQSIESELKFQALIESAHDAIIVIAAEGKIVQWNKGAERLFGYPKKDIVGDSIFKVVPKKTHATYQLNVAEFLQTDDTSNFQRMKETTGIAQDGSEFPIEVSIGSWKIAEEQFISFIIRDITDRKQQEAQMKDLIYLDDLTGLPNRRMYTQRLQSMLIRAKERNRQFAILYLDLDNFKSVNDRYGHLVGDKLLVEVSKRIYKKLGFSDTLARIGGDEFLFLLTDTDERQTTEFAEWLISCFHAPIVIEGVKHVVSPSIGISMYPEAGEDAETLVRNADIALYWVKEHGKKGFHFYSQGEQFDNSAFTGRSVLQE</sequence>
<feature type="transmembrane region" description="Helical" evidence="1">
    <location>
        <begin position="74"/>
        <end position="99"/>
    </location>
</feature>
<dbReference type="SUPFAM" id="SSF55785">
    <property type="entry name" value="PYP-like sensor domain (PAS domain)"/>
    <property type="match status" value="1"/>
</dbReference>
<evidence type="ECO:0000259" key="4">
    <source>
        <dbReference type="PROSITE" id="PS50924"/>
    </source>
</evidence>
<evidence type="ECO:0000259" key="3">
    <source>
        <dbReference type="PROSITE" id="PS50887"/>
    </source>
</evidence>
<dbReference type="NCBIfam" id="TIGR00254">
    <property type="entry name" value="GGDEF"/>
    <property type="match status" value="1"/>
</dbReference>
<dbReference type="AlphaFoldDB" id="A0A2M9F0I7"/>
<dbReference type="PROSITE" id="PS50112">
    <property type="entry name" value="PAS"/>
    <property type="match status" value="1"/>
</dbReference>
<accession>A0A2M9F0I7</accession>
<dbReference type="InterPro" id="IPR000014">
    <property type="entry name" value="PAS"/>
</dbReference>
<dbReference type="FunFam" id="3.30.70.270:FF:000001">
    <property type="entry name" value="Diguanylate cyclase domain protein"/>
    <property type="match status" value="1"/>
</dbReference>
<keyword evidence="1" id="KW-0812">Transmembrane</keyword>
<feature type="transmembrane region" description="Helical" evidence="1">
    <location>
        <begin position="111"/>
        <end position="127"/>
    </location>
</feature>
<dbReference type="PANTHER" id="PTHR44757">
    <property type="entry name" value="DIGUANYLATE CYCLASE DGCP"/>
    <property type="match status" value="1"/>
</dbReference>
<proteinExistence type="predicted"/>
<reference evidence="5 6" key="1">
    <citation type="submission" date="2017-10" db="EMBL/GenBank/DDBJ databases">
        <title>Draft genome of Chryseomicrobium casticus sp. nov.</title>
        <authorList>
            <person name="Chakraborty R."/>
            <person name="Saha T."/>
        </authorList>
    </citation>
    <scope>NUCLEOTIDE SEQUENCE [LARGE SCALE GENOMIC DNA]</scope>
    <source>
        <strain evidence="5 6">ET03</strain>
    </source>
</reference>
<dbReference type="PROSITE" id="PS50924">
    <property type="entry name" value="MHYT"/>
    <property type="match status" value="1"/>
</dbReference>
<feature type="domain" description="PAS" evidence="2">
    <location>
        <begin position="250"/>
        <end position="320"/>
    </location>
</feature>
<feature type="domain" description="GGDEF" evidence="3">
    <location>
        <begin position="409"/>
        <end position="541"/>
    </location>
</feature>
<protein>
    <recommendedName>
        <fullName evidence="7">Diguanylate cyclase</fullName>
    </recommendedName>
</protein>
<feature type="transmembrane region" description="Helical" evidence="1">
    <location>
        <begin position="217"/>
        <end position="234"/>
    </location>
</feature>
<dbReference type="Gene3D" id="3.30.450.20">
    <property type="entry name" value="PAS domain"/>
    <property type="match status" value="1"/>
</dbReference>
<dbReference type="Proteomes" id="UP000228680">
    <property type="component" value="Unassembled WGS sequence"/>
</dbReference>
<dbReference type="InterPro" id="IPR005330">
    <property type="entry name" value="MHYT_dom"/>
</dbReference>
<dbReference type="EMBL" id="PCGR01000002">
    <property type="protein sequence ID" value="PJK16972.1"/>
    <property type="molecule type" value="Genomic_DNA"/>
</dbReference>